<sequence length="109" mass="12466">MLKAKKIIIVLVIIVALLMGLLLIHNSYTDRVNPFIPKTISYAKVNKGTQTYHNVTLIDPKNGKKSNYKLKTVGGYDPDGQYILIKHKGQYVQEIRYISEKMFNKAVKK</sequence>
<dbReference type="PATRIC" id="fig|1423754.3.peg.1488"/>
<accession>A0A0R1YB02</accession>
<evidence type="ECO:0000313" key="2">
    <source>
        <dbReference type="EMBL" id="KRM38052.1"/>
    </source>
</evidence>
<comment type="caution">
    <text evidence="2">The sequence shown here is derived from an EMBL/GenBank/DDBJ whole genome shotgun (WGS) entry which is preliminary data.</text>
</comment>
<dbReference type="AlphaFoldDB" id="A0A0R1YB02"/>
<protein>
    <recommendedName>
        <fullName evidence="4">YxeA family protein</fullName>
    </recommendedName>
</protein>
<dbReference type="InterPro" id="IPR006542">
    <property type="entry name" value="DUF1093"/>
</dbReference>
<name>A0A0R1YB02_9LACO</name>
<gene>
    <name evidence="2" type="ORF">FC39_GL001445</name>
</gene>
<dbReference type="OrthoDB" id="2325008at2"/>
<feature type="transmembrane region" description="Helical" evidence="1">
    <location>
        <begin position="7"/>
        <end position="28"/>
    </location>
</feature>
<dbReference type="NCBIfam" id="TIGR01655">
    <property type="entry name" value="yxeA_fam"/>
    <property type="match status" value="1"/>
</dbReference>
<proteinExistence type="predicted"/>
<keyword evidence="1" id="KW-1133">Transmembrane helix</keyword>
<organism evidence="2 3">
    <name type="scientific">Lactobacillus hamsteri DSM 5661 = JCM 6256</name>
    <dbReference type="NCBI Taxonomy" id="1423754"/>
    <lineage>
        <taxon>Bacteria</taxon>
        <taxon>Bacillati</taxon>
        <taxon>Bacillota</taxon>
        <taxon>Bacilli</taxon>
        <taxon>Lactobacillales</taxon>
        <taxon>Lactobacillaceae</taxon>
        <taxon>Lactobacillus</taxon>
    </lineage>
</organism>
<reference evidence="2 3" key="1">
    <citation type="journal article" date="2015" name="Genome Announc.">
        <title>Expanding the biotechnology potential of lactobacilli through comparative genomics of 213 strains and associated genera.</title>
        <authorList>
            <person name="Sun Z."/>
            <person name="Harris H.M."/>
            <person name="McCann A."/>
            <person name="Guo C."/>
            <person name="Argimon S."/>
            <person name="Zhang W."/>
            <person name="Yang X."/>
            <person name="Jeffery I.B."/>
            <person name="Cooney J.C."/>
            <person name="Kagawa T.F."/>
            <person name="Liu W."/>
            <person name="Song Y."/>
            <person name="Salvetti E."/>
            <person name="Wrobel A."/>
            <person name="Rasinkangas P."/>
            <person name="Parkhill J."/>
            <person name="Rea M.C."/>
            <person name="O'Sullivan O."/>
            <person name="Ritari J."/>
            <person name="Douillard F.P."/>
            <person name="Paul Ross R."/>
            <person name="Yang R."/>
            <person name="Briner A.E."/>
            <person name="Felis G.E."/>
            <person name="de Vos W.M."/>
            <person name="Barrangou R."/>
            <person name="Klaenhammer T.R."/>
            <person name="Caufield P.W."/>
            <person name="Cui Y."/>
            <person name="Zhang H."/>
            <person name="O'Toole P.W."/>
        </authorList>
    </citation>
    <scope>NUCLEOTIDE SEQUENCE [LARGE SCALE GENOMIC DNA]</scope>
    <source>
        <strain evidence="2 3">DSM 5661</strain>
    </source>
</reference>
<keyword evidence="3" id="KW-1185">Reference proteome</keyword>
<dbReference type="RefSeq" id="WP_025080497.1">
    <property type="nucleotide sequence ID" value="NZ_AZGI01000054.1"/>
</dbReference>
<evidence type="ECO:0000256" key="1">
    <source>
        <dbReference type="SAM" id="Phobius"/>
    </source>
</evidence>
<dbReference type="eggNOG" id="COG5294">
    <property type="taxonomic scope" value="Bacteria"/>
</dbReference>
<evidence type="ECO:0008006" key="4">
    <source>
        <dbReference type="Google" id="ProtNLM"/>
    </source>
</evidence>
<dbReference type="STRING" id="1423754.FC39_GL001445"/>
<dbReference type="EMBL" id="AZGI01000054">
    <property type="protein sequence ID" value="KRM38052.1"/>
    <property type="molecule type" value="Genomic_DNA"/>
</dbReference>
<keyword evidence="1" id="KW-0812">Transmembrane</keyword>
<evidence type="ECO:0000313" key="3">
    <source>
        <dbReference type="Proteomes" id="UP000051223"/>
    </source>
</evidence>
<keyword evidence="1" id="KW-0472">Membrane</keyword>
<dbReference type="Proteomes" id="UP000051223">
    <property type="component" value="Unassembled WGS sequence"/>
</dbReference>